<evidence type="ECO:0000256" key="1">
    <source>
        <dbReference type="SAM" id="SignalP"/>
    </source>
</evidence>
<dbReference type="RefSeq" id="WP_137354737.1">
    <property type="nucleotide sequence ID" value="NZ_CAACYE020000001.1"/>
</dbReference>
<dbReference type="InterPro" id="IPR005152">
    <property type="entry name" value="Lipase_secreted"/>
</dbReference>
<dbReference type="Gene3D" id="3.40.50.1820">
    <property type="entry name" value="alpha/beta hydrolase"/>
    <property type="match status" value="1"/>
</dbReference>
<dbReference type="InterPro" id="IPR029058">
    <property type="entry name" value="AB_hydrolase_fold"/>
</dbReference>
<feature type="signal peptide" evidence="1">
    <location>
        <begin position="1"/>
        <end position="37"/>
    </location>
</feature>
<dbReference type="PIRSF" id="PIRSF029171">
    <property type="entry name" value="Esterase_LipA"/>
    <property type="match status" value="1"/>
</dbReference>
<dbReference type="SUPFAM" id="SSF53474">
    <property type="entry name" value="alpha/beta-Hydrolases"/>
    <property type="match status" value="1"/>
</dbReference>
<dbReference type="AlphaFoldDB" id="A0A449HCN1"/>
<reference evidence="2" key="1">
    <citation type="submission" date="2019-02" db="EMBL/GenBank/DDBJ databases">
        <authorList>
            <consortium name="Pathogen Informatics"/>
        </authorList>
    </citation>
    <scope>NUCLEOTIDE SEQUENCE</scope>
    <source>
        <strain evidence="2">3012STDY6733949</strain>
    </source>
</reference>
<protein>
    <submittedName>
        <fullName evidence="2">Secretory lipase</fullName>
    </submittedName>
</protein>
<dbReference type="Pfam" id="PF03583">
    <property type="entry name" value="LIP"/>
    <property type="match status" value="1"/>
</dbReference>
<accession>A0A449HCN1</accession>
<dbReference type="GO" id="GO:0016042">
    <property type="term" value="P:lipid catabolic process"/>
    <property type="evidence" value="ECO:0007669"/>
    <property type="project" value="InterPro"/>
</dbReference>
<organism evidence="2">
    <name type="scientific">Nocardia farcinica</name>
    <dbReference type="NCBI Taxonomy" id="37329"/>
    <lineage>
        <taxon>Bacteria</taxon>
        <taxon>Bacillati</taxon>
        <taxon>Actinomycetota</taxon>
        <taxon>Actinomycetes</taxon>
        <taxon>Mycobacteriales</taxon>
        <taxon>Nocardiaceae</taxon>
        <taxon>Nocardia</taxon>
    </lineage>
</organism>
<dbReference type="Gene3D" id="1.10.260.130">
    <property type="match status" value="1"/>
</dbReference>
<dbReference type="GO" id="GO:0004806">
    <property type="term" value="F:triacylglycerol lipase activity"/>
    <property type="evidence" value="ECO:0007669"/>
    <property type="project" value="InterPro"/>
</dbReference>
<dbReference type="PANTHER" id="PTHR34853:SF1">
    <property type="entry name" value="LIPASE 5"/>
    <property type="match status" value="1"/>
</dbReference>
<keyword evidence="1" id="KW-0732">Signal</keyword>
<name>A0A449HCN1_NOCFR</name>
<dbReference type="EMBL" id="CAACYE010000005">
    <property type="protein sequence ID" value="VFA83351.1"/>
    <property type="molecule type" value="Genomic_DNA"/>
</dbReference>
<dbReference type="PANTHER" id="PTHR34853">
    <property type="match status" value="1"/>
</dbReference>
<gene>
    <name evidence="2" type="ORF">NCTC1935_01173</name>
</gene>
<sequence>MPARLGRRRSAYLVRSTVLVAAAIALVCTVFPVSAGAAPNLADPFYAPPPGYEATAPGTILRTRAIDVGFFQAVAMQVDGWQVLYRTTRADGSPYSAVTTVLKPRHGGPPAALLSFQNMTDAVAPHCVPSQALRRGAVPWLDPGRPGPVTLTTMAAETPLVAAALARGWVVSVPDYGGVDNHFLAAREPGYVVLDGIRATAAFGPAGLPGPDTRALLWGYSGGGIATGWAAQEQPGYAPELTLAGAALGAPVGDFRAGIATANGKPVDGALLPVALMGMAEGSAEFAAALNRYLTPAGQEKVRAAAAHCTPQNLLANLGFDASAHLTVPLAEVFADPVISAAVDAAELGSAAPTAPLYVYNAVGDDISTIDGVGALVDAYCRAGTAVTFRQEQLPMPVSAHTVEWGLGAPGALAWLEQRAHDTAVPSGCDIRAVPATLLAPEALDALGSGIIAGSMRQLLGF</sequence>
<feature type="chain" id="PRO_5030094577" evidence="1">
    <location>
        <begin position="38"/>
        <end position="462"/>
    </location>
</feature>
<evidence type="ECO:0000313" key="2">
    <source>
        <dbReference type="EMBL" id="VFA83351.1"/>
    </source>
</evidence>
<proteinExistence type="predicted"/>